<protein>
    <submittedName>
        <fullName evidence="1">Uncharacterized protein</fullName>
    </submittedName>
</protein>
<gene>
    <name evidence="1" type="ORF">ACFSCX_13370</name>
</gene>
<dbReference type="EMBL" id="JBHUEM010000020">
    <property type="protein sequence ID" value="MFD1737544.1"/>
    <property type="molecule type" value="Genomic_DNA"/>
</dbReference>
<evidence type="ECO:0000313" key="2">
    <source>
        <dbReference type="Proteomes" id="UP001597214"/>
    </source>
</evidence>
<organism evidence="1 2">
    <name type="scientific">Bacillus salitolerans</name>
    <dbReference type="NCBI Taxonomy" id="1437434"/>
    <lineage>
        <taxon>Bacteria</taxon>
        <taxon>Bacillati</taxon>
        <taxon>Bacillota</taxon>
        <taxon>Bacilli</taxon>
        <taxon>Bacillales</taxon>
        <taxon>Bacillaceae</taxon>
        <taxon>Bacillus</taxon>
    </lineage>
</organism>
<sequence length="66" mass="7748">MLWIFFKISFSILLISAFLYDKRKKKFNNELKKSEGSHYVQSDLPEREYLTTSIDNGQSVNDGENL</sequence>
<dbReference type="Proteomes" id="UP001597214">
    <property type="component" value="Unassembled WGS sequence"/>
</dbReference>
<keyword evidence="2" id="KW-1185">Reference proteome</keyword>
<name>A0ABW4LS02_9BACI</name>
<comment type="caution">
    <text evidence="1">The sequence shown here is derived from an EMBL/GenBank/DDBJ whole genome shotgun (WGS) entry which is preliminary data.</text>
</comment>
<evidence type="ECO:0000313" key="1">
    <source>
        <dbReference type="EMBL" id="MFD1737544.1"/>
    </source>
</evidence>
<accession>A0ABW4LS02</accession>
<reference evidence="2" key="1">
    <citation type="journal article" date="2019" name="Int. J. Syst. Evol. Microbiol.">
        <title>The Global Catalogue of Microorganisms (GCM) 10K type strain sequencing project: providing services to taxonomists for standard genome sequencing and annotation.</title>
        <authorList>
            <consortium name="The Broad Institute Genomics Platform"/>
            <consortium name="The Broad Institute Genome Sequencing Center for Infectious Disease"/>
            <person name="Wu L."/>
            <person name="Ma J."/>
        </authorList>
    </citation>
    <scope>NUCLEOTIDE SEQUENCE [LARGE SCALE GENOMIC DNA]</scope>
    <source>
        <strain evidence="2">CCUG 49339</strain>
    </source>
</reference>
<dbReference type="RefSeq" id="WP_377928747.1">
    <property type="nucleotide sequence ID" value="NZ_JBHUEM010000020.1"/>
</dbReference>
<proteinExistence type="predicted"/>